<dbReference type="InterPro" id="IPR002052">
    <property type="entry name" value="DNA_methylase_N6_adenine_CS"/>
</dbReference>
<dbReference type="GO" id="GO:0032259">
    <property type="term" value="P:methylation"/>
    <property type="evidence" value="ECO:0007669"/>
    <property type="project" value="UniProtKB-KW"/>
</dbReference>
<name>A0A9W4T6R6_9GLOM</name>
<dbReference type="GO" id="GO:0008170">
    <property type="term" value="F:N-methyltransferase activity"/>
    <property type="evidence" value="ECO:0007669"/>
    <property type="project" value="InterPro"/>
</dbReference>
<keyword evidence="4" id="KW-0949">S-adenosyl-L-methionine</keyword>
<dbReference type="InterPro" id="IPR029063">
    <property type="entry name" value="SAM-dependent_MTases_sf"/>
</dbReference>
<feature type="domain" description="DNA methylase N-4/N-6" evidence="5">
    <location>
        <begin position="169"/>
        <end position="221"/>
    </location>
</feature>
<dbReference type="PROSITE" id="PS00092">
    <property type="entry name" value="N6_MTASE"/>
    <property type="match status" value="1"/>
</dbReference>
<dbReference type="Proteomes" id="UP001153678">
    <property type="component" value="Unassembled WGS sequence"/>
</dbReference>
<dbReference type="EMBL" id="CAMKVN010013977">
    <property type="protein sequence ID" value="CAI2196282.1"/>
    <property type="molecule type" value="Genomic_DNA"/>
</dbReference>
<accession>A0A9W4T6R6</accession>
<evidence type="ECO:0000313" key="7">
    <source>
        <dbReference type="Proteomes" id="UP001153678"/>
    </source>
</evidence>
<keyword evidence="7" id="KW-1185">Reference proteome</keyword>
<dbReference type="InterPro" id="IPR002941">
    <property type="entry name" value="DNA_methylase_N4/N6"/>
</dbReference>
<evidence type="ECO:0000256" key="3">
    <source>
        <dbReference type="ARBA" id="ARBA00022679"/>
    </source>
</evidence>
<dbReference type="Pfam" id="PF01555">
    <property type="entry name" value="N6_N4_Mtase"/>
    <property type="match status" value="2"/>
</dbReference>
<protein>
    <submittedName>
        <fullName evidence="6">19551_t:CDS:1</fullName>
    </submittedName>
</protein>
<comment type="similarity">
    <text evidence="1">Belongs to the N(4)/N(6)-methyltransferase family.</text>
</comment>
<sequence length="349" mass="39248">SEVRLLKEMEKVGENSSDNLIICGDSLNALTSLTKIPEYQKKYVNKVKLIYIDPPFNTGQMFANYDDQLEHSVWLTMMRDRVLKAYELLSDDVDLKGFKHKDEKGYYKLRSLRQGANASLRSDRPTMYYSLAAPNGEEIYPDKNGGYMPYRRQYAEKSGSFPSTKAKGEIKKLFPEIEPFSTPKPERLLKRIIQIATNEGDIVLDYFAGSGTTAAVAQKLKLPRLKKVASGEDKGGIMEKSMFDTHSGIICIAEHALNGKLAKLVATQLEYDYQPENEHFCGKKGDTLLAVVDGMLTEGLLNFLLNSLDGEKFLEIAALAVDPDLESKNYNNVKVGKVPNNILRHYARI</sequence>
<evidence type="ECO:0000256" key="2">
    <source>
        <dbReference type="ARBA" id="ARBA00022603"/>
    </source>
</evidence>
<dbReference type="OrthoDB" id="2433712at2759"/>
<keyword evidence="2" id="KW-0489">Methyltransferase</keyword>
<feature type="non-terminal residue" evidence="6">
    <location>
        <position position="349"/>
    </location>
</feature>
<dbReference type="InterPro" id="IPR002295">
    <property type="entry name" value="N4/N6-MTase_EcoPI_Mod-like"/>
</dbReference>
<dbReference type="GO" id="GO:0003677">
    <property type="term" value="F:DNA binding"/>
    <property type="evidence" value="ECO:0007669"/>
    <property type="project" value="InterPro"/>
</dbReference>
<gene>
    <name evidence="6" type="ORF">FWILDA_LOCUS17500</name>
</gene>
<reference evidence="6" key="1">
    <citation type="submission" date="2022-08" db="EMBL/GenBank/DDBJ databases">
        <authorList>
            <person name="Kallberg Y."/>
            <person name="Tangrot J."/>
            <person name="Rosling A."/>
        </authorList>
    </citation>
    <scope>NUCLEOTIDE SEQUENCE</scope>
    <source>
        <strain evidence="6">Wild A</strain>
    </source>
</reference>
<evidence type="ECO:0000259" key="5">
    <source>
        <dbReference type="Pfam" id="PF01555"/>
    </source>
</evidence>
<dbReference type="Gene3D" id="3.40.50.150">
    <property type="entry name" value="Vaccinia Virus protein VP39"/>
    <property type="match status" value="2"/>
</dbReference>
<proteinExistence type="inferred from homology"/>
<feature type="domain" description="DNA methylase N-4/N-6" evidence="5">
    <location>
        <begin position="47"/>
        <end position="92"/>
    </location>
</feature>
<dbReference type="PRINTS" id="PR00506">
    <property type="entry name" value="D21N6MTFRASE"/>
</dbReference>
<evidence type="ECO:0000256" key="1">
    <source>
        <dbReference type="ARBA" id="ARBA00006594"/>
    </source>
</evidence>
<organism evidence="6 7">
    <name type="scientific">Funneliformis geosporum</name>
    <dbReference type="NCBI Taxonomy" id="1117311"/>
    <lineage>
        <taxon>Eukaryota</taxon>
        <taxon>Fungi</taxon>
        <taxon>Fungi incertae sedis</taxon>
        <taxon>Mucoromycota</taxon>
        <taxon>Glomeromycotina</taxon>
        <taxon>Glomeromycetes</taxon>
        <taxon>Glomerales</taxon>
        <taxon>Glomeraceae</taxon>
        <taxon>Funneliformis</taxon>
    </lineage>
</organism>
<dbReference type="AlphaFoldDB" id="A0A9W4T6R6"/>
<comment type="caution">
    <text evidence="6">The sequence shown here is derived from an EMBL/GenBank/DDBJ whole genome shotgun (WGS) entry which is preliminary data.</text>
</comment>
<evidence type="ECO:0000313" key="6">
    <source>
        <dbReference type="EMBL" id="CAI2196282.1"/>
    </source>
</evidence>
<dbReference type="SUPFAM" id="SSF53335">
    <property type="entry name" value="S-adenosyl-L-methionine-dependent methyltransferases"/>
    <property type="match status" value="1"/>
</dbReference>
<evidence type="ECO:0000256" key="4">
    <source>
        <dbReference type="ARBA" id="ARBA00022691"/>
    </source>
</evidence>
<keyword evidence="3" id="KW-0808">Transferase</keyword>